<dbReference type="Gene3D" id="3.90.660.20">
    <property type="entry name" value="Protoporphyrinogen oxidase, mitochondrial, domain 2"/>
    <property type="match status" value="1"/>
</dbReference>
<comment type="caution">
    <text evidence="2">The sequence shown here is derived from an EMBL/GenBank/DDBJ whole genome shotgun (WGS) entry which is preliminary data.</text>
</comment>
<dbReference type="InterPro" id="IPR036188">
    <property type="entry name" value="FAD/NAD-bd_sf"/>
</dbReference>
<evidence type="ECO:0000313" key="2">
    <source>
        <dbReference type="EMBL" id="MDT3317531.1"/>
    </source>
</evidence>
<dbReference type="InterPro" id="IPR002937">
    <property type="entry name" value="Amino_oxidase"/>
</dbReference>
<dbReference type="RefSeq" id="WP_311862535.1">
    <property type="nucleotide sequence ID" value="NZ_JAUZVV010000002.1"/>
</dbReference>
<keyword evidence="3" id="KW-1185">Reference proteome</keyword>
<reference evidence="2 3" key="1">
    <citation type="submission" date="2023-08" db="EMBL/GenBank/DDBJ databases">
        <title>Microbacterium aquilitoris sp. nov. and Microbacterium gwkjibeachense sp. nov., isolated from beach.</title>
        <authorList>
            <person name="Lee S.D."/>
            <person name="Yang H."/>
            <person name="Kim I."/>
        </authorList>
    </citation>
    <scope>NUCLEOTIDE SEQUENCE [LARGE SCALE GENOMIC DNA]</scope>
    <source>
        <strain evidence="2 3">KSW4-11</strain>
    </source>
</reference>
<evidence type="ECO:0000313" key="3">
    <source>
        <dbReference type="Proteomes" id="UP001251849"/>
    </source>
</evidence>
<dbReference type="PANTHER" id="PTHR42923:SF3">
    <property type="entry name" value="PROTOPORPHYRINOGEN OXIDASE"/>
    <property type="match status" value="1"/>
</dbReference>
<dbReference type="Pfam" id="PF01593">
    <property type="entry name" value="Amino_oxidase"/>
    <property type="match status" value="1"/>
</dbReference>
<feature type="domain" description="Amine oxidase" evidence="1">
    <location>
        <begin position="20"/>
        <end position="317"/>
    </location>
</feature>
<proteinExistence type="predicted"/>
<dbReference type="Gene3D" id="3.50.50.60">
    <property type="entry name" value="FAD/NAD(P)-binding domain"/>
    <property type="match status" value="1"/>
</dbReference>
<dbReference type="SUPFAM" id="SSF51905">
    <property type="entry name" value="FAD/NAD(P)-binding domain"/>
    <property type="match status" value="1"/>
</dbReference>
<dbReference type="Proteomes" id="UP001251849">
    <property type="component" value="Unassembled WGS sequence"/>
</dbReference>
<dbReference type="InterPro" id="IPR050464">
    <property type="entry name" value="Zeta_carotene_desat/Oxidored"/>
</dbReference>
<dbReference type="Gene3D" id="1.10.3110.10">
    <property type="entry name" value="protoporphyrinogen ix oxidase, domain 3"/>
    <property type="match status" value="1"/>
</dbReference>
<dbReference type="EMBL" id="JAUZVV010000002">
    <property type="protein sequence ID" value="MDT3317531.1"/>
    <property type="molecule type" value="Genomic_DNA"/>
</dbReference>
<dbReference type="PANTHER" id="PTHR42923">
    <property type="entry name" value="PROTOPORPHYRINOGEN OXIDASE"/>
    <property type="match status" value="1"/>
</dbReference>
<accession>A0ABU3GCJ9</accession>
<protein>
    <submittedName>
        <fullName evidence="2">FAD-dependent oxidoreductase</fullName>
    </submittedName>
</protein>
<gene>
    <name evidence="2" type="ORF">Q9S71_11955</name>
</gene>
<sequence length="462" mass="46623">MTGAPRRHDVVIVGGGVAALTTAWELARAGRDVVVLEAGDAVGGMLRRGVVAGVELDLGAESFATRTTGVADLAADARLAVQFAPPRPAGAHVAFRRGMGRVGRAPLPRRAVIGMPADPTAADVTRVLGRAGARRAAQERDLPLDPRMFEEPEPTLAELATARFGPAVTARLVEPLCASVYSQSAGAVTLSALNPALWQRFRELGSLTAAVDTLAPQARAGSAVRGVEGGLWRLAAELEIAALRAGAVIRTGASVRGIRPTSAGAEVVLDGETLTAGEVVLATGPVSAAGLLGVTAPEAAPVRLVVAAVAAAALDRHPVGSGVIAAPDVPSAAKALTHVDAKWEWAAAAVPAGVHVVRLSARDAGAGGLDTPAEVAAAVRTLTGVAVNPADVREVVPVSWSDAVVTPEVQAAVRTAAASRGIRLIGAVAAGTGLASVIPHARALAAELLSHPTPSEGVRHVR</sequence>
<name>A0ABU3GCJ9_9MICO</name>
<organism evidence="2 3">
    <name type="scientific">Microbacterium gawkjiense</name>
    <dbReference type="NCBI Taxonomy" id="3067309"/>
    <lineage>
        <taxon>Bacteria</taxon>
        <taxon>Bacillati</taxon>
        <taxon>Actinomycetota</taxon>
        <taxon>Actinomycetes</taxon>
        <taxon>Micrococcales</taxon>
        <taxon>Microbacteriaceae</taxon>
        <taxon>Microbacterium</taxon>
    </lineage>
</organism>
<evidence type="ECO:0000259" key="1">
    <source>
        <dbReference type="Pfam" id="PF01593"/>
    </source>
</evidence>